<dbReference type="PANTHER" id="PTHR42924">
    <property type="entry name" value="EXONUCLEASE"/>
    <property type="match status" value="1"/>
</dbReference>
<dbReference type="GO" id="GO:0004534">
    <property type="term" value="F:5'-3' RNA exonuclease activity"/>
    <property type="evidence" value="ECO:0007669"/>
    <property type="project" value="TreeGrafter"/>
</dbReference>
<name>A0A926DT65_9FIRM</name>
<dbReference type="Gene3D" id="3.20.20.140">
    <property type="entry name" value="Metal-dependent hydrolases"/>
    <property type="match status" value="1"/>
</dbReference>
<comment type="caution">
    <text evidence="2">The sequence shown here is derived from an EMBL/GenBank/DDBJ whole genome shotgun (WGS) entry which is preliminary data.</text>
</comment>
<dbReference type="InterPro" id="IPR016195">
    <property type="entry name" value="Pol/histidinol_Pase-like"/>
</dbReference>
<proteinExistence type="predicted"/>
<evidence type="ECO:0000313" key="2">
    <source>
        <dbReference type="EMBL" id="MBC8544186.1"/>
    </source>
</evidence>
<feature type="domain" description="Polymerase/histidinol phosphatase N-terminal" evidence="1">
    <location>
        <begin position="13"/>
        <end position="72"/>
    </location>
</feature>
<keyword evidence="3" id="KW-1185">Reference proteome</keyword>
<dbReference type="SUPFAM" id="SSF89550">
    <property type="entry name" value="PHP domain-like"/>
    <property type="match status" value="1"/>
</dbReference>
<dbReference type="RefSeq" id="WP_177718603.1">
    <property type="nucleotide sequence ID" value="NZ_JACRSQ010000017.1"/>
</dbReference>
<dbReference type="SMART" id="SM00481">
    <property type="entry name" value="POLIIIAc"/>
    <property type="match status" value="1"/>
</dbReference>
<evidence type="ECO:0000313" key="3">
    <source>
        <dbReference type="Proteomes" id="UP000657006"/>
    </source>
</evidence>
<organism evidence="2 3">
    <name type="scientific">Bianquea renquensis</name>
    <dbReference type="NCBI Taxonomy" id="2763661"/>
    <lineage>
        <taxon>Bacteria</taxon>
        <taxon>Bacillati</taxon>
        <taxon>Bacillota</taxon>
        <taxon>Clostridia</taxon>
        <taxon>Eubacteriales</taxon>
        <taxon>Bianqueaceae</taxon>
        <taxon>Bianquea</taxon>
    </lineage>
</organism>
<dbReference type="AlphaFoldDB" id="A0A926DT65"/>
<evidence type="ECO:0000259" key="1">
    <source>
        <dbReference type="SMART" id="SM00481"/>
    </source>
</evidence>
<dbReference type="Pfam" id="PF02811">
    <property type="entry name" value="PHP"/>
    <property type="match status" value="1"/>
</dbReference>
<protein>
    <recommendedName>
        <fullName evidence="1">Polymerase/histidinol phosphatase N-terminal domain-containing protein</fullName>
    </recommendedName>
</protein>
<accession>A0A926DT65</accession>
<sequence>MNIFDSSCPWQKGNLHTHTTLSDGRKTVEEAIALYRGQGYDFLAITDHRKYCPPAEKNGLRVIPGTEFDRNYMSPNIAYHILGIGLEREVVQDPAATPQQILDAIHGAGGLSIVAHPGWSLMTHESLQELSGYDGIEIYNGVSEYYSGRGYYSDYADVLAANGIMKRLFATDDTHWYERDAFRGYIMVQAPDNTWASIRKGIEENRYYSTQGPELHQITLDETTFTLHVDSSPLCSVIFYSDTFFAGNRVQLGDHITHSQYKINSTDHHVRVEGIDANGKHVWSNFIEIPQ</sequence>
<gene>
    <name evidence="2" type="ORF">H8730_11625</name>
</gene>
<dbReference type="InterPro" id="IPR004013">
    <property type="entry name" value="PHP_dom"/>
</dbReference>
<dbReference type="PANTHER" id="PTHR42924:SF3">
    <property type="entry name" value="POLYMERASE_HISTIDINOL PHOSPHATASE N-TERMINAL DOMAIN-CONTAINING PROTEIN"/>
    <property type="match status" value="1"/>
</dbReference>
<reference evidence="2" key="1">
    <citation type="submission" date="2020-08" db="EMBL/GenBank/DDBJ databases">
        <title>Genome public.</title>
        <authorList>
            <person name="Liu C."/>
            <person name="Sun Q."/>
        </authorList>
    </citation>
    <scope>NUCLEOTIDE SEQUENCE</scope>
    <source>
        <strain evidence="2">NSJ-32</strain>
    </source>
</reference>
<dbReference type="Proteomes" id="UP000657006">
    <property type="component" value="Unassembled WGS sequence"/>
</dbReference>
<dbReference type="InterPro" id="IPR052018">
    <property type="entry name" value="PHP_domain"/>
</dbReference>
<dbReference type="EMBL" id="JACRSQ010000017">
    <property type="protein sequence ID" value="MBC8544186.1"/>
    <property type="molecule type" value="Genomic_DNA"/>
</dbReference>
<dbReference type="InterPro" id="IPR003141">
    <property type="entry name" value="Pol/His_phosphatase_N"/>
</dbReference>
<dbReference type="GO" id="GO:0035312">
    <property type="term" value="F:5'-3' DNA exonuclease activity"/>
    <property type="evidence" value="ECO:0007669"/>
    <property type="project" value="TreeGrafter"/>
</dbReference>